<evidence type="ECO:0000313" key="1">
    <source>
        <dbReference type="EMBL" id="GAI71515.1"/>
    </source>
</evidence>
<organism evidence="1">
    <name type="scientific">marine sediment metagenome</name>
    <dbReference type="NCBI Taxonomy" id="412755"/>
    <lineage>
        <taxon>unclassified sequences</taxon>
        <taxon>metagenomes</taxon>
        <taxon>ecological metagenomes</taxon>
    </lineage>
</organism>
<name>X1S7X7_9ZZZZ</name>
<gene>
    <name evidence="1" type="ORF">S12H4_03497</name>
</gene>
<feature type="non-terminal residue" evidence="1">
    <location>
        <position position="1"/>
    </location>
</feature>
<comment type="caution">
    <text evidence="1">The sequence shown here is derived from an EMBL/GenBank/DDBJ whole genome shotgun (WGS) entry which is preliminary data.</text>
</comment>
<dbReference type="EMBL" id="BARW01000987">
    <property type="protein sequence ID" value="GAI71515.1"/>
    <property type="molecule type" value="Genomic_DNA"/>
</dbReference>
<sequence>IDEIIQDKEEELNILKSFRYIMGEDLENGWIDIVEAKKDFQAYGEESYDFNTLGIRGVDKDCGLIILEYDRAIENKIVIRAALQLSYEKIWNSLQPDKGNKDYIIQDLEDIKVEDIEIQDYLGAVMYLKFKAGSDAAKNVGSDWITLAKHVAIPIDDKIYVIWGTEEKFPILLSMILKLK</sequence>
<dbReference type="AlphaFoldDB" id="X1S7X7"/>
<accession>X1S7X7</accession>
<proteinExistence type="predicted"/>
<reference evidence="1" key="1">
    <citation type="journal article" date="2014" name="Front. Microbiol.">
        <title>High frequency of phylogenetically diverse reductive dehalogenase-homologous genes in deep subseafloor sedimentary metagenomes.</title>
        <authorList>
            <person name="Kawai M."/>
            <person name="Futagami T."/>
            <person name="Toyoda A."/>
            <person name="Takaki Y."/>
            <person name="Nishi S."/>
            <person name="Hori S."/>
            <person name="Arai W."/>
            <person name="Tsubouchi T."/>
            <person name="Morono Y."/>
            <person name="Uchiyama I."/>
            <person name="Ito T."/>
            <person name="Fujiyama A."/>
            <person name="Inagaki F."/>
            <person name="Takami H."/>
        </authorList>
    </citation>
    <scope>NUCLEOTIDE SEQUENCE</scope>
    <source>
        <strain evidence="1">Expedition CK06-06</strain>
    </source>
</reference>
<protein>
    <submittedName>
        <fullName evidence="1">Uncharacterized protein</fullName>
    </submittedName>
</protein>